<feature type="domain" description="IraD/Gp25-like" evidence="1">
    <location>
        <begin position="38"/>
        <end position="124"/>
    </location>
</feature>
<evidence type="ECO:0000313" key="2">
    <source>
        <dbReference type="EMBL" id="CAB4138604.1"/>
    </source>
</evidence>
<dbReference type="Gene3D" id="3.10.450.40">
    <property type="match status" value="1"/>
</dbReference>
<reference evidence="2" key="1">
    <citation type="submission" date="2020-04" db="EMBL/GenBank/DDBJ databases">
        <authorList>
            <person name="Chiriac C."/>
            <person name="Salcher M."/>
            <person name="Ghai R."/>
            <person name="Kavagutti S V."/>
        </authorList>
    </citation>
    <scope>NUCLEOTIDE SEQUENCE</scope>
</reference>
<proteinExistence type="predicted"/>
<sequence>MAFGPKKIFPIDTQPGTAVGVSIPFNAPAVFFSTYTTKDAVRNNLLNYFLTNTNEIYLNPTFGANLRAFIFEQITNDNLDGLKQDIQSKITLYFPNIFVASLDIFSDTDNNEVTIVLTYNIIDTGISDQVQITFQ</sequence>
<evidence type="ECO:0000259" key="1">
    <source>
        <dbReference type="Pfam" id="PF04965"/>
    </source>
</evidence>
<dbReference type="SUPFAM" id="SSF160719">
    <property type="entry name" value="gpW/gp25-like"/>
    <property type="match status" value="1"/>
</dbReference>
<name>A0A6J5LVJ0_9CAUD</name>
<protein>
    <submittedName>
        <fullName evidence="2">Baseplate wedge subunit</fullName>
    </submittedName>
</protein>
<dbReference type="InterPro" id="IPR007048">
    <property type="entry name" value="IraD/Gp25-like"/>
</dbReference>
<gene>
    <name evidence="2" type="ORF">UFOVP331_164</name>
</gene>
<organism evidence="2">
    <name type="scientific">uncultured Caudovirales phage</name>
    <dbReference type="NCBI Taxonomy" id="2100421"/>
    <lineage>
        <taxon>Viruses</taxon>
        <taxon>Duplodnaviria</taxon>
        <taxon>Heunggongvirae</taxon>
        <taxon>Uroviricota</taxon>
        <taxon>Caudoviricetes</taxon>
        <taxon>Peduoviridae</taxon>
        <taxon>Maltschvirus</taxon>
        <taxon>Maltschvirus maltsch</taxon>
    </lineage>
</organism>
<dbReference type="EMBL" id="LR796345">
    <property type="protein sequence ID" value="CAB4138604.1"/>
    <property type="molecule type" value="Genomic_DNA"/>
</dbReference>
<dbReference type="Pfam" id="PF04965">
    <property type="entry name" value="GPW_gp25"/>
    <property type="match status" value="1"/>
</dbReference>
<accession>A0A6J5LVJ0</accession>